<keyword evidence="3" id="KW-1185">Reference proteome</keyword>
<keyword evidence="1" id="KW-0732">Signal</keyword>
<feature type="chain" id="PRO_5039432033" evidence="1">
    <location>
        <begin position="26"/>
        <end position="614"/>
    </location>
</feature>
<dbReference type="RefSeq" id="WP_056942799.1">
    <property type="nucleotide sequence ID" value="NZ_AZCX01000007.1"/>
</dbReference>
<dbReference type="InterPro" id="IPR011050">
    <property type="entry name" value="Pectin_lyase_fold/virulence"/>
</dbReference>
<gene>
    <name evidence="2" type="ORF">FC96_GL002367</name>
</gene>
<sequence>MYLPKKAALGLALVGVLGGFAAAQATTHLANPSQTIVAKAATTVNAKTQGMVPNGTTDNAPKLQSIIDAYSADDNVTIRVPKGTYLFTNATLKAIKLHSNITFDFDDGAVFKISKGDRIPFVYPSPSTGYDGGISNVTWKNATFSGDYTTSTGQAVFVQSLNHASNVTFEGCTFDNCESPTGHYIDIDGSHNIDIENSTFTGFNANTDYDYKEAIQVDYSNTKAMSYHNSGDKYDDLPSYDVTVNNNKFVPLANASGSVKSFAPNPIGQHVVYKKGVGGIIHDIQFTNNYVQDAKPLLDDDGANIHFVMVNNLTISGNTFENKSALGSGNYIRILNNQPAIAISGITIKNNNFVNLDPNNRYIYLDTKKGGGISDVSVTGNKITSSKSQIPFVITSGMASSDITISGNTNNKSKKISDPEDIKETTKLKGSSTTLTKKYKGNKKTNKQQTFYKGVANQYAKLVSGASKKYGLYSHIKGDTGWYLFNKADGWAQQKSSTVYVDGRATASSGNWYRIRFSSNTNARRYWIRSGALQFDKITYDDVNKTLTTLKKYTVYTRVFNDKLLAKTAGTTADLSSRTVTITQRARRVSVLNHKTSTYYQIDGKYWTRALAFY</sequence>
<comment type="caution">
    <text evidence="2">The sequence shown here is derived from an EMBL/GenBank/DDBJ whole genome shotgun (WGS) entry which is preliminary data.</text>
</comment>
<protein>
    <submittedName>
        <fullName evidence="2">N-acetylmuramoyl-L-alanine amidase</fullName>
    </submittedName>
</protein>
<evidence type="ECO:0000256" key="1">
    <source>
        <dbReference type="SAM" id="SignalP"/>
    </source>
</evidence>
<dbReference type="STRING" id="1302272.FC96_GL002367"/>
<name>A0A0R1HMB0_9LACO</name>
<evidence type="ECO:0000313" key="2">
    <source>
        <dbReference type="EMBL" id="KRK47644.1"/>
    </source>
</evidence>
<evidence type="ECO:0000313" key="3">
    <source>
        <dbReference type="Proteomes" id="UP000050911"/>
    </source>
</evidence>
<dbReference type="SUPFAM" id="SSF51126">
    <property type="entry name" value="Pectin lyase-like"/>
    <property type="match status" value="1"/>
</dbReference>
<dbReference type="InterPro" id="IPR006626">
    <property type="entry name" value="PbH1"/>
</dbReference>
<dbReference type="Proteomes" id="UP000050911">
    <property type="component" value="Unassembled WGS sequence"/>
</dbReference>
<reference evidence="2 3" key="1">
    <citation type="journal article" date="2015" name="Genome Announc.">
        <title>Expanding the biotechnology potential of lactobacilli through comparative genomics of 213 strains and associated genera.</title>
        <authorList>
            <person name="Sun Z."/>
            <person name="Harris H.M."/>
            <person name="McCann A."/>
            <person name="Guo C."/>
            <person name="Argimon S."/>
            <person name="Zhang W."/>
            <person name="Yang X."/>
            <person name="Jeffery I.B."/>
            <person name="Cooney J.C."/>
            <person name="Kagawa T.F."/>
            <person name="Liu W."/>
            <person name="Song Y."/>
            <person name="Salvetti E."/>
            <person name="Wrobel A."/>
            <person name="Rasinkangas P."/>
            <person name="Parkhill J."/>
            <person name="Rea M.C."/>
            <person name="O'Sullivan O."/>
            <person name="Ritari J."/>
            <person name="Douillard F.P."/>
            <person name="Paul Ross R."/>
            <person name="Yang R."/>
            <person name="Briner A.E."/>
            <person name="Felis G.E."/>
            <person name="de Vos W.M."/>
            <person name="Barrangou R."/>
            <person name="Klaenhammer T.R."/>
            <person name="Caufield P.W."/>
            <person name="Cui Y."/>
            <person name="Zhang H."/>
            <person name="O'Toole P.W."/>
        </authorList>
    </citation>
    <scope>NUCLEOTIDE SEQUENCE [LARGE SCALE GENOMIC DNA]</scope>
    <source>
        <strain evidence="2 3">JCM 15530</strain>
    </source>
</reference>
<dbReference type="OrthoDB" id="3227120at2"/>
<dbReference type="AlphaFoldDB" id="A0A0R1HMB0"/>
<dbReference type="SMART" id="SM00710">
    <property type="entry name" value="PbH1"/>
    <property type="match status" value="4"/>
</dbReference>
<dbReference type="InterPro" id="IPR012334">
    <property type="entry name" value="Pectin_lyas_fold"/>
</dbReference>
<accession>A0A0R1HMB0</accession>
<proteinExistence type="predicted"/>
<organism evidence="2 3">
    <name type="scientific">Secundilactobacillus kimchicus JCM 15530</name>
    <dbReference type="NCBI Taxonomy" id="1302272"/>
    <lineage>
        <taxon>Bacteria</taxon>
        <taxon>Bacillati</taxon>
        <taxon>Bacillota</taxon>
        <taxon>Bacilli</taxon>
        <taxon>Lactobacillales</taxon>
        <taxon>Lactobacillaceae</taxon>
        <taxon>Secundilactobacillus</taxon>
    </lineage>
</organism>
<feature type="signal peptide" evidence="1">
    <location>
        <begin position="1"/>
        <end position="25"/>
    </location>
</feature>
<dbReference type="Gene3D" id="2.160.20.10">
    <property type="entry name" value="Single-stranded right-handed beta-helix, Pectin lyase-like"/>
    <property type="match status" value="1"/>
</dbReference>
<dbReference type="EMBL" id="AZCX01000007">
    <property type="protein sequence ID" value="KRK47644.1"/>
    <property type="molecule type" value="Genomic_DNA"/>
</dbReference>
<dbReference type="PATRIC" id="fig|1302272.5.peg.2418"/>